<keyword evidence="4" id="KW-1185">Reference proteome</keyword>
<feature type="compositionally biased region" description="Polar residues" evidence="1">
    <location>
        <begin position="162"/>
        <end position="176"/>
    </location>
</feature>
<protein>
    <submittedName>
        <fullName evidence="3">Regulator of G protein-like protein</fullName>
    </submittedName>
</protein>
<keyword evidence="2" id="KW-0812">Transmembrane</keyword>
<feature type="region of interest" description="Disordered" evidence="1">
    <location>
        <begin position="408"/>
        <end position="447"/>
    </location>
</feature>
<feature type="region of interest" description="Disordered" evidence="1">
    <location>
        <begin position="110"/>
        <end position="134"/>
    </location>
</feature>
<sequence>MTSQLAESRLAETNSIHEKTIAATAKWMPSELSFEEIIKNNPLPPCSLNDFMDYLVHIEQNAETLQFFLWFCDYIQRWVKLCPKQRALSRPWKHAGIDIESPYAAMTIDSSSLPTIDGSTSSRRPQGHQRSTSQKLEAILQILEQECDKERANGRREDSTKSMDTAISEASFSPISSERRNHSRRPSRSKTSRSGSQSMCLDESIYGNNNMTFTIQPFRDELSRVVRHYIAPLSTSTPRPMFLLSPEARVEVHRASQQTTHPSSVLPALEVAETAVRASHPNFILWAVRNANPPRLHFWLLLGTICVIIGVLTVSLCAALVRIDGELWLWMVRATVASFLWWPGTMVAFAASKGICLVRFTRGTRDVRPWELDNSSPEPPVPSSGGKAVDDDASETIDLESGFGRWSQWKKPSMRASTSTSGGSSCRGETAHSLGGMSVQTGNSKFDPLRKGTMQTFGPANDHTKDMDCWQGMSIWRKIFVPEVPVPEDCQTRRLQRRAVMRAGIWAVVVTALLVLGSAFIPRSR</sequence>
<evidence type="ECO:0000313" key="3">
    <source>
        <dbReference type="EMBL" id="KAJ2903390.1"/>
    </source>
</evidence>
<organism evidence="3 4">
    <name type="scientific">Zalerion maritima</name>
    <dbReference type="NCBI Taxonomy" id="339359"/>
    <lineage>
        <taxon>Eukaryota</taxon>
        <taxon>Fungi</taxon>
        <taxon>Dikarya</taxon>
        <taxon>Ascomycota</taxon>
        <taxon>Pezizomycotina</taxon>
        <taxon>Sordariomycetes</taxon>
        <taxon>Lulworthiomycetidae</taxon>
        <taxon>Lulworthiales</taxon>
        <taxon>Lulworthiaceae</taxon>
        <taxon>Zalerion</taxon>
    </lineage>
</organism>
<accession>A0AAD5WT77</accession>
<feature type="transmembrane region" description="Helical" evidence="2">
    <location>
        <begin position="327"/>
        <end position="352"/>
    </location>
</feature>
<feature type="transmembrane region" description="Helical" evidence="2">
    <location>
        <begin position="298"/>
        <end position="321"/>
    </location>
</feature>
<dbReference type="AlphaFoldDB" id="A0AAD5WT77"/>
<dbReference type="PANTHER" id="PTHR39466:SF1">
    <property type="entry name" value="RGS DOMAIN-CONTAINING PROTEIN"/>
    <property type="match status" value="1"/>
</dbReference>
<feature type="compositionally biased region" description="Basic residues" evidence="1">
    <location>
        <begin position="181"/>
        <end position="191"/>
    </location>
</feature>
<feature type="compositionally biased region" description="Basic and acidic residues" evidence="1">
    <location>
        <begin position="149"/>
        <end position="161"/>
    </location>
</feature>
<keyword evidence="2" id="KW-1133">Transmembrane helix</keyword>
<keyword evidence="2" id="KW-0472">Membrane</keyword>
<evidence type="ECO:0000313" key="4">
    <source>
        <dbReference type="Proteomes" id="UP001201980"/>
    </source>
</evidence>
<dbReference type="PANTHER" id="PTHR39466">
    <property type="entry name" value="RGS DOMAIN-CONTAINING PROTEIN"/>
    <property type="match status" value="1"/>
</dbReference>
<name>A0AAD5WT77_9PEZI</name>
<dbReference type="EMBL" id="JAKWBI020000082">
    <property type="protein sequence ID" value="KAJ2903390.1"/>
    <property type="molecule type" value="Genomic_DNA"/>
</dbReference>
<proteinExistence type="predicted"/>
<feature type="region of interest" description="Disordered" evidence="1">
    <location>
        <begin position="368"/>
        <end position="391"/>
    </location>
</feature>
<evidence type="ECO:0000256" key="1">
    <source>
        <dbReference type="SAM" id="MobiDB-lite"/>
    </source>
</evidence>
<dbReference type="Proteomes" id="UP001201980">
    <property type="component" value="Unassembled WGS sequence"/>
</dbReference>
<comment type="caution">
    <text evidence="3">The sequence shown here is derived from an EMBL/GenBank/DDBJ whole genome shotgun (WGS) entry which is preliminary data.</text>
</comment>
<reference evidence="3" key="1">
    <citation type="submission" date="2022-07" db="EMBL/GenBank/DDBJ databases">
        <title>Draft genome sequence of Zalerion maritima ATCC 34329, a (micro)plastics degrading marine fungus.</title>
        <authorList>
            <person name="Paco A."/>
            <person name="Goncalves M.F.M."/>
            <person name="Rocha-Santos T.A.P."/>
            <person name="Alves A."/>
        </authorList>
    </citation>
    <scope>NUCLEOTIDE SEQUENCE</scope>
    <source>
        <strain evidence="3">ATCC 34329</strain>
    </source>
</reference>
<gene>
    <name evidence="3" type="ORF">MKZ38_009967</name>
</gene>
<feature type="region of interest" description="Disordered" evidence="1">
    <location>
        <begin position="149"/>
        <end position="201"/>
    </location>
</feature>
<evidence type="ECO:0000256" key="2">
    <source>
        <dbReference type="SAM" id="Phobius"/>
    </source>
</evidence>
<feature type="transmembrane region" description="Helical" evidence="2">
    <location>
        <begin position="503"/>
        <end position="521"/>
    </location>
</feature>